<dbReference type="InterPro" id="IPR000182">
    <property type="entry name" value="GNAT_dom"/>
</dbReference>
<organism evidence="2 3">
    <name type="scientific">Oceanirhabdus seepicola</name>
    <dbReference type="NCBI Taxonomy" id="2828781"/>
    <lineage>
        <taxon>Bacteria</taxon>
        <taxon>Bacillati</taxon>
        <taxon>Bacillota</taxon>
        <taxon>Clostridia</taxon>
        <taxon>Eubacteriales</taxon>
        <taxon>Clostridiaceae</taxon>
        <taxon>Oceanirhabdus</taxon>
    </lineage>
</organism>
<name>A0A9J6P4T2_9CLOT</name>
<protein>
    <submittedName>
        <fullName evidence="2">GNAT family N-acetyltransferase</fullName>
    </submittedName>
</protein>
<dbReference type="EMBL" id="JAGSOJ010000004">
    <property type="protein sequence ID" value="MCM1991719.1"/>
    <property type="molecule type" value="Genomic_DNA"/>
</dbReference>
<dbReference type="PROSITE" id="PS51186">
    <property type="entry name" value="GNAT"/>
    <property type="match status" value="1"/>
</dbReference>
<reference evidence="2" key="1">
    <citation type="journal article" date="2021" name="mSystems">
        <title>Bacteria and Archaea Synergistically Convert Glycine Betaine to Biogenic Methane in the Formosa Cold Seep of the South China Sea.</title>
        <authorList>
            <person name="Li L."/>
            <person name="Zhang W."/>
            <person name="Zhang S."/>
            <person name="Song L."/>
            <person name="Sun Q."/>
            <person name="Zhang H."/>
            <person name="Xiang H."/>
            <person name="Dong X."/>
        </authorList>
    </citation>
    <scope>NUCLEOTIDE SEQUENCE</scope>
    <source>
        <strain evidence="2">ZWT</strain>
    </source>
</reference>
<reference evidence="2" key="2">
    <citation type="submission" date="2021-04" db="EMBL/GenBank/DDBJ databases">
        <authorList>
            <person name="Dong X."/>
        </authorList>
    </citation>
    <scope>NUCLEOTIDE SEQUENCE</scope>
    <source>
        <strain evidence="2">ZWT</strain>
    </source>
</reference>
<keyword evidence="3" id="KW-1185">Reference proteome</keyword>
<feature type="domain" description="N-acetyltransferase" evidence="1">
    <location>
        <begin position="168"/>
        <end position="325"/>
    </location>
</feature>
<dbReference type="Gene3D" id="3.40.630.30">
    <property type="match status" value="1"/>
</dbReference>
<sequence>MKYNAKNIRIEALEERHLDNITDLFIENYKEMRIKSSIVPAKYTEKENVIGLLKHIIEKGYGIVAIIEESIVGFISCFEFSKFKSSNKGTFIPEWGHAAIKENRQEIYQMMYESISLKWQEEGCVSSCITCLEHDREVIDGLFMNGYGMLVIDAVREPRCIENCSVNAIIRQATHKDIKEIEYLIKEHKEYMAKAPICLNINGGETSGNIKDWLVDDEITLWVAEYHGEIVGIMKTVINGDNACTIVQDMMTVSIHIAHITDKARGLGIGKHLLNKVNEWTITNGYERISVDFESMNMSARRFWLKHFEPVCYSLIRYFDDRVVK</sequence>
<dbReference type="SUPFAM" id="SSF55729">
    <property type="entry name" value="Acyl-CoA N-acyltransferases (Nat)"/>
    <property type="match status" value="1"/>
</dbReference>
<dbReference type="CDD" id="cd04301">
    <property type="entry name" value="NAT_SF"/>
    <property type="match status" value="1"/>
</dbReference>
<dbReference type="RefSeq" id="WP_250860860.1">
    <property type="nucleotide sequence ID" value="NZ_JAGSOJ010000004.1"/>
</dbReference>
<evidence type="ECO:0000259" key="1">
    <source>
        <dbReference type="PROSITE" id="PS51186"/>
    </source>
</evidence>
<evidence type="ECO:0000313" key="2">
    <source>
        <dbReference type="EMBL" id="MCM1991719.1"/>
    </source>
</evidence>
<gene>
    <name evidence="2" type="ORF">KDK92_18430</name>
</gene>
<comment type="caution">
    <text evidence="2">The sequence shown here is derived from an EMBL/GenBank/DDBJ whole genome shotgun (WGS) entry which is preliminary data.</text>
</comment>
<dbReference type="Proteomes" id="UP001056429">
    <property type="component" value="Unassembled WGS sequence"/>
</dbReference>
<dbReference type="AlphaFoldDB" id="A0A9J6P4T2"/>
<dbReference type="InterPro" id="IPR016181">
    <property type="entry name" value="Acyl_CoA_acyltransferase"/>
</dbReference>
<dbReference type="GO" id="GO:0016747">
    <property type="term" value="F:acyltransferase activity, transferring groups other than amino-acyl groups"/>
    <property type="evidence" value="ECO:0007669"/>
    <property type="project" value="InterPro"/>
</dbReference>
<accession>A0A9J6P4T2</accession>
<dbReference type="Pfam" id="PF00583">
    <property type="entry name" value="Acetyltransf_1"/>
    <property type="match status" value="1"/>
</dbReference>
<evidence type="ECO:0000313" key="3">
    <source>
        <dbReference type="Proteomes" id="UP001056429"/>
    </source>
</evidence>
<proteinExistence type="predicted"/>